<feature type="transmembrane region" description="Helical" evidence="6">
    <location>
        <begin position="138"/>
        <end position="159"/>
    </location>
</feature>
<feature type="transmembrane region" description="Helical" evidence="6">
    <location>
        <begin position="17"/>
        <end position="37"/>
    </location>
</feature>
<evidence type="ECO:0000313" key="7">
    <source>
        <dbReference type="EMBL" id="CAI6350941.1"/>
    </source>
</evidence>
<comment type="caution">
    <text evidence="7">The sequence shown here is derived from an EMBL/GenBank/DDBJ whole genome shotgun (WGS) entry which is preliminary data.</text>
</comment>
<dbReference type="GO" id="GO:0005886">
    <property type="term" value="C:plasma membrane"/>
    <property type="evidence" value="ECO:0007669"/>
    <property type="project" value="UniProtKB-SubCell"/>
</dbReference>
<dbReference type="Pfam" id="PF08395">
    <property type="entry name" value="7tm_7"/>
    <property type="match status" value="1"/>
</dbReference>
<reference evidence="7 8" key="1">
    <citation type="submission" date="2023-01" db="EMBL/GenBank/DDBJ databases">
        <authorList>
            <person name="Whitehead M."/>
        </authorList>
    </citation>
    <scope>NUCLEOTIDE SEQUENCE [LARGE SCALE GENOMIC DNA]</scope>
</reference>
<dbReference type="GO" id="GO:0050909">
    <property type="term" value="P:sensory perception of taste"/>
    <property type="evidence" value="ECO:0007669"/>
    <property type="project" value="InterPro"/>
</dbReference>
<feature type="transmembrane region" description="Helical" evidence="6">
    <location>
        <begin position="203"/>
        <end position="225"/>
    </location>
</feature>
<evidence type="ECO:0000256" key="6">
    <source>
        <dbReference type="SAM" id="Phobius"/>
    </source>
</evidence>
<evidence type="ECO:0000313" key="8">
    <source>
        <dbReference type="Proteomes" id="UP001160148"/>
    </source>
</evidence>
<dbReference type="EMBL" id="CARXXK010000001">
    <property type="protein sequence ID" value="CAI6350941.1"/>
    <property type="molecule type" value="Genomic_DNA"/>
</dbReference>
<evidence type="ECO:0000256" key="1">
    <source>
        <dbReference type="ARBA" id="ARBA00004651"/>
    </source>
</evidence>
<dbReference type="AlphaFoldDB" id="A0AAV0W553"/>
<proteinExistence type="predicted"/>
<sequence length="258" mass="30289">MWLWSPARLDFGTVVKYFFEIPCVMEFVVFATAYFYLFNLGSRFDTLNRFCEWMPAGLVTAAGTWTQSEITETMERVRLLHSKLCDLLRVFGFGYGGVLLCYFTFNFFDLLRNFYYLIHVSRYDSSSSASSYNNSLNVILTVAFCLQNVVFVVCLLIAVSWINEKIIEIISFLRLIHVSKLPIDTKLQVKLFMNQLSIFEWDQFSAFGFFHINLRLIMSIFILLTTTLATSVQMKEHPYVVRFNNEYQSYLKFEYNMS</sequence>
<keyword evidence="5 6" id="KW-0472">Membrane</keyword>
<organism evidence="7 8">
    <name type="scientific">Macrosiphum euphorbiae</name>
    <name type="common">potato aphid</name>
    <dbReference type="NCBI Taxonomy" id="13131"/>
    <lineage>
        <taxon>Eukaryota</taxon>
        <taxon>Metazoa</taxon>
        <taxon>Ecdysozoa</taxon>
        <taxon>Arthropoda</taxon>
        <taxon>Hexapoda</taxon>
        <taxon>Insecta</taxon>
        <taxon>Pterygota</taxon>
        <taxon>Neoptera</taxon>
        <taxon>Paraneoptera</taxon>
        <taxon>Hemiptera</taxon>
        <taxon>Sternorrhyncha</taxon>
        <taxon>Aphidomorpha</taxon>
        <taxon>Aphidoidea</taxon>
        <taxon>Aphididae</taxon>
        <taxon>Macrosiphini</taxon>
        <taxon>Macrosiphum</taxon>
    </lineage>
</organism>
<feature type="transmembrane region" description="Helical" evidence="6">
    <location>
        <begin position="87"/>
        <end position="108"/>
    </location>
</feature>
<comment type="subcellular location">
    <subcellularLocation>
        <location evidence="1">Cell membrane</location>
        <topology evidence="1">Multi-pass membrane protein</topology>
    </subcellularLocation>
</comment>
<dbReference type="Proteomes" id="UP001160148">
    <property type="component" value="Unassembled WGS sequence"/>
</dbReference>
<evidence type="ECO:0000256" key="3">
    <source>
        <dbReference type="ARBA" id="ARBA00022692"/>
    </source>
</evidence>
<keyword evidence="8" id="KW-1185">Reference proteome</keyword>
<evidence type="ECO:0000256" key="5">
    <source>
        <dbReference type="ARBA" id="ARBA00023136"/>
    </source>
</evidence>
<keyword evidence="4 6" id="KW-1133">Transmembrane helix</keyword>
<evidence type="ECO:0000256" key="2">
    <source>
        <dbReference type="ARBA" id="ARBA00022475"/>
    </source>
</evidence>
<accession>A0AAV0W553</accession>
<keyword evidence="2" id="KW-1003">Cell membrane</keyword>
<evidence type="ECO:0008006" key="9">
    <source>
        <dbReference type="Google" id="ProtNLM"/>
    </source>
</evidence>
<evidence type="ECO:0000256" key="4">
    <source>
        <dbReference type="ARBA" id="ARBA00022989"/>
    </source>
</evidence>
<name>A0AAV0W553_9HEMI</name>
<gene>
    <name evidence="7" type="ORF">MEUPH1_LOCUS7344</name>
</gene>
<protein>
    <recommendedName>
        <fullName evidence="9">Gustatory receptor</fullName>
    </recommendedName>
</protein>
<dbReference type="InterPro" id="IPR013604">
    <property type="entry name" value="7TM_chemorcpt"/>
</dbReference>
<keyword evidence="3 6" id="KW-0812">Transmembrane</keyword>